<gene>
    <name evidence="15" type="ORF">FN846DRAFT_977973</name>
</gene>
<dbReference type="InterPro" id="IPR050747">
    <property type="entry name" value="Mitochondrial_chaperone_BCS1"/>
</dbReference>
<keyword evidence="9" id="KW-0496">Mitochondrion</keyword>
<feature type="compositionally biased region" description="Acidic residues" evidence="12">
    <location>
        <begin position="317"/>
        <end position="339"/>
    </location>
</feature>
<evidence type="ECO:0000256" key="8">
    <source>
        <dbReference type="ARBA" id="ARBA00022989"/>
    </source>
</evidence>
<evidence type="ECO:0000256" key="5">
    <source>
        <dbReference type="ARBA" id="ARBA00022792"/>
    </source>
</evidence>
<keyword evidence="16" id="KW-1185">Reference proteome</keyword>
<dbReference type="InParanoid" id="A0A5J5EE27"/>
<keyword evidence="3" id="KW-0812">Transmembrane</keyword>
<comment type="similarity">
    <text evidence="2">Belongs to the AAA ATPase family. BCS1 subfamily.</text>
</comment>
<feature type="region of interest" description="Disordered" evidence="12">
    <location>
        <begin position="314"/>
        <end position="389"/>
    </location>
</feature>
<comment type="caution">
    <text evidence="15">The sequence shown here is derived from an EMBL/GenBank/DDBJ whole genome shotgun (WGS) entry which is preliminary data.</text>
</comment>
<evidence type="ECO:0000259" key="14">
    <source>
        <dbReference type="SMART" id="SM01024"/>
    </source>
</evidence>
<dbReference type="SMART" id="SM01024">
    <property type="entry name" value="BCS1_N"/>
    <property type="match status" value="1"/>
</dbReference>
<name>A0A5J5EE27_9PEZI</name>
<evidence type="ECO:0000313" key="16">
    <source>
        <dbReference type="Proteomes" id="UP000326924"/>
    </source>
</evidence>
<evidence type="ECO:0000256" key="6">
    <source>
        <dbReference type="ARBA" id="ARBA00022801"/>
    </source>
</evidence>
<keyword evidence="8" id="KW-1133">Transmembrane helix</keyword>
<dbReference type="Pfam" id="PF25426">
    <property type="entry name" value="AAA_lid_BCS1"/>
    <property type="match status" value="1"/>
</dbReference>
<feature type="domain" description="AAA+ ATPase" evidence="13">
    <location>
        <begin position="244"/>
        <end position="443"/>
    </location>
</feature>
<sequence>MTLTLLTSLLSFFTYSFGSLTTLTRFVSANLVSSATIHSSDVTYLYIMRWLAVHRISTDCRLFCVTSRKNPQSYAVRRFSSYAPYGDGNRACQDEDEDDEDGGNEDDSLGPKLKYTPAPGFLYFWHLGRPIIINRKLDLTYYTGDIPDETIVLTTIGRSPAFLREILNEARRDYLHSQSRKTMVYTLSPTPFAQKTWDQGRHRPSRDISTVIMPLEQKEFLLQDVKEYLNPHTMRWYAQRGLPYRRGYLFYGPPGTGKTSLSLALAGELKLPLYILSLSTGSLTDETLTMLFVGLPRKCIVLLEDIDCAGVHRSGVDTEDYDSDSDSDSADDEDDGEESDGGKTSGKSASKASGATGFGDKKSTSASKVGTGGNRPGGGNMNAGQPRRPRISVSFSGLLNAIDGVASHEGRILIMTTNHRERLDSALIRPGRVDVQIEFGYAAKETLSEIFRELYKEIGGRSSISLASGGKLFDKKHNPEPAEKERVRQLAETFSERIPANRFTPAEIQGYLMSYKGQPEKALENLDKWVLDKTKVEREKKAKADRKKRKEKEKEKLVSIDHEKGESATPMASTTINGTTNGFKPIATNGTYPSDNAAASRAQQVLTHSLPSFSSFSSEQTEAFLQALLELVAQNTSAISSEKPQPNPGSPQQKVYSNGVAAAGVSTGGSTKGYGGYTNDNKTTTTKTAKEEEWERISGAGTATLNSVNGVNGLNGIHTANGNSGIIKTLKETKLRNSAAREGGCRCDGGEGG</sequence>
<keyword evidence="10" id="KW-0472">Membrane</keyword>
<feature type="compositionally biased region" description="Polar residues" evidence="12">
    <location>
        <begin position="570"/>
        <end position="581"/>
    </location>
</feature>
<dbReference type="GO" id="GO:0016887">
    <property type="term" value="F:ATP hydrolysis activity"/>
    <property type="evidence" value="ECO:0007669"/>
    <property type="project" value="InterPro"/>
</dbReference>
<dbReference type="InterPro" id="IPR003593">
    <property type="entry name" value="AAA+_ATPase"/>
</dbReference>
<dbReference type="PROSITE" id="PS00674">
    <property type="entry name" value="AAA"/>
    <property type="match status" value="1"/>
</dbReference>
<dbReference type="InterPro" id="IPR027417">
    <property type="entry name" value="P-loop_NTPase"/>
</dbReference>
<evidence type="ECO:0000256" key="10">
    <source>
        <dbReference type="ARBA" id="ARBA00023136"/>
    </source>
</evidence>
<organism evidence="15 16">
    <name type="scientific">Sphaerosporella brunnea</name>
    <dbReference type="NCBI Taxonomy" id="1250544"/>
    <lineage>
        <taxon>Eukaryota</taxon>
        <taxon>Fungi</taxon>
        <taxon>Dikarya</taxon>
        <taxon>Ascomycota</taxon>
        <taxon>Pezizomycotina</taxon>
        <taxon>Pezizomycetes</taxon>
        <taxon>Pezizales</taxon>
        <taxon>Pyronemataceae</taxon>
        <taxon>Sphaerosporella</taxon>
    </lineage>
</organism>
<feature type="compositionally biased region" description="Low complexity" evidence="12">
    <location>
        <begin position="345"/>
        <end position="355"/>
    </location>
</feature>
<dbReference type="Pfam" id="PF00004">
    <property type="entry name" value="AAA"/>
    <property type="match status" value="2"/>
</dbReference>
<dbReference type="GO" id="GO:0005524">
    <property type="term" value="F:ATP binding"/>
    <property type="evidence" value="ECO:0007669"/>
    <property type="project" value="UniProtKB-KW"/>
</dbReference>
<proteinExistence type="inferred from homology"/>
<dbReference type="Gene3D" id="3.40.50.300">
    <property type="entry name" value="P-loop containing nucleotide triphosphate hydrolases"/>
    <property type="match status" value="1"/>
</dbReference>
<dbReference type="InterPro" id="IPR014851">
    <property type="entry name" value="BCS1_N"/>
</dbReference>
<feature type="compositionally biased region" description="Basic and acidic residues" evidence="12">
    <location>
        <begin position="552"/>
        <end position="566"/>
    </location>
</feature>
<feature type="region of interest" description="Disordered" evidence="12">
    <location>
        <begin position="537"/>
        <end position="581"/>
    </location>
</feature>
<protein>
    <submittedName>
        <fullName evidence="15">P-loop containing nucleoside triphosphate hydrolase protein</fullName>
    </submittedName>
</protein>
<dbReference type="GO" id="GO:0005743">
    <property type="term" value="C:mitochondrial inner membrane"/>
    <property type="evidence" value="ECO:0007669"/>
    <property type="project" value="UniProtKB-SubCell"/>
</dbReference>
<dbReference type="InterPro" id="IPR057495">
    <property type="entry name" value="AAA_lid_BCS1"/>
</dbReference>
<evidence type="ECO:0000256" key="1">
    <source>
        <dbReference type="ARBA" id="ARBA00004434"/>
    </source>
</evidence>
<dbReference type="Pfam" id="PF08740">
    <property type="entry name" value="BCS1_N"/>
    <property type="match status" value="1"/>
</dbReference>
<accession>A0A5J5EE27</accession>
<feature type="compositionally biased region" description="Acidic residues" evidence="12">
    <location>
        <begin position="94"/>
        <end position="108"/>
    </location>
</feature>
<dbReference type="Proteomes" id="UP000326924">
    <property type="component" value="Unassembled WGS sequence"/>
</dbReference>
<evidence type="ECO:0000256" key="4">
    <source>
        <dbReference type="ARBA" id="ARBA00022741"/>
    </source>
</evidence>
<feature type="region of interest" description="Disordered" evidence="12">
    <location>
        <begin position="90"/>
        <end position="111"/>
    </location>
</feature>
<evidence type="ECO:0000259" key="13">
    <source>
        <dbReference type="SMART" id="SM00382"/>
    </source>
</evidence>
<dbReference type="InterPro" id="IPR003960">
    <property type="entry name" value="ATPase_AAA_CS"/>
</dbReference>
<evidence type="ECO:0000256" key="2">
    <source>
        <dbReference type="ARBA" id="ARBA00007448"/>
    </source>
</evidence>
<keyword evidence="7" id="KW-0067">ATP-binding</keyword>
<comment type="catalytic activity">
    <reaction evidence="11">
        <text>ATP + H2O = ADP + phosphate + H(+)</text>
        <dbReference type="Rhea" id="RHEA:13065"/>
        <dbReference type="ChEBI" id="CHEBI:15377"/>
        <dbReference type="ChEBI" id="CHEBI:15378"/>
        <dbReference type="ChEBI" id="CHEBI:30616"/>
        <dbReference type="ChEBI" id="CHEBI:43474"/>
        <dbReference type="ChEBI" id="CHEBI:456216"/>
    </reaction>
    <physiologicalReaction direction="left-to-right" evidence="11">
        <dbReference type="Rhea" id="RHEA:13066"/>
    </physiologicalReaction>
</comment>
<evidence type="ECO:0000256" key="7">
    <source>
        <dbReference type="ARBA" id="ARBA00022840"/>
    </source>
</evidence>
<reference evidence="15 16" key="1">
    <citation type="submission" date="2019-09" db="EMBL/GenBank/DDBJ databases">
        <title>Draft genome of the ectomycorrhizal ascomycete Sphaerosporella brunnea.</title>
        <authorList>
            <consortium name="DOE Joint Genome Institute"/>
            <person name="Benucci G.M."/>
            <person name="Marozzi G."/>
            <person name="Antonielli L."/>
            <person name="Sanchez S."/>
            <person name="Marco P."/>
            <person name="Wang X."/>
            <person name="Falini L.B."/>
            <person name="Barry K."/>
            <person name="Haridas S."/>
            <person name="Lipzen A."/>
            <person name="Labutti K."/>
            <person name="Grigoriev I.V."/>
            <person name="Murat C."/>
            <person name="Martin F."/>
            <person name="Albertini E."/>
            <person name="Donnini D."/>
            <person name="Bonito G."/>
        </authorList>
    </citation>
    <scope>NUCLEOTIDE SEQUENCE [LARGE SCALE GENOMIC DNA]</scope>
    <source>
        <strain evidence="15 16">Sb_GMNB300</strain>
    </source>
</reference>
<dbReference type="InterPro" id="IPR003959">
    <property type="entry name" value="ATPase_AAA_core"/>
</dbReference>
<evidence type="ECO:0000256" key="12">
    <source>
        <dbReference type="SAM" id="MobiDB-lite"/>
    </source>
</evidence>
<comment type="subcellular location">
    <subcellularLocation>
        <location evidence="1">Mitochondrion inner membrane</location>
        <topology evidence="1">Single-pass membrane protein</topology>
    </subcellularLocation>
</comment>
<evidence type="ECO:0000256" key="9">
    <source>
        <dbReference type="ARBA" id="ARBA00023128"/>
    </source>
</evidence>
<feature type="compositionally biased region" description="Gly residues" evidence="12">
    <location>
        <begin position="667"/>
        <end position="676"/>
    </location>
</feature>
<keyword evidence="6 15" id="KW-0378">Hydrolase</keyword>
<evidence type="ECO:0000256" key="11">
    <source>
        <dbReference type="ARBA" id="ARBA00048778"/>
    </source>
</evidence>
<feature type="domain" description="BCS1 N-terminal" evidence="14">
    <location>
        <begin position="15"/>
        <end position="211"/>
    </location>
</feature>
<feature type="region of interest" description="Disordered" evidence="12">
    <location>
        <begin position="667"/>
        <end position="692"/>
    </location>
</feature>
<dbReference type="PANTHER" id="PTHR23070">
    <property type="entry name" value="BCS1 AAA-TYPE ATPASE"/>
    <property type="match status" value="1"/>
</dbReference>
<evidence type="ECO:0000313" key="15">
    <source>
        <dbReference type="EMBL" id="KAA8893634.1"/>
    </source>
</evidence>
<dbReference type="AlphaFoldDB" id="A0A5J5EE27"/>
<keyword evidence="5" id="KW-0999">Mitochondrion inner membrane</keyword>
<evidence type="ECO:0000256" key="3">
    <source>
        <dbReference type="ARBA" id="ARBA00022692"/>
    </source>
</evidence>
<dbReference type="EMBL" id="VXIS01000417">
    <property type="protein sequence ID" value="KAA8893634.1"/>
    <property type="molecule type" value="Genomic_DNA"/>
</dbReference>
<dbReference type="OrthoDB" id="10251412at2759"/>
<dbReference type="SUPFAM" id="SSF52540">
    <property type="entry name" value="P-loop containing nucleoside triphosphate hydrolases"/>
    <property type="match status" value="1"/>
</dbReference>
<feature type="compositionally biased region" description="Gly residues" evidence="12">
    <location>
        <begin position="370"/>
        <end position="381"/>
    </location>
</feature>
<keyword evidence="4" id="KW-0547">Nucleotide-binding</keyword>
<dbReference type="SMART" id="SM00382">
    <property type="entry name" value="AAA"/>
    <property type="match status" value="1"/>
</dbReference>